<gene>
    <name evidence="4" type="ORF">J4573_02875</name>
</gene>
<dbReference type="InterPro" id="IPR000644">
    <property type="entry name" value="CBS_dom"/>
</dbReference>
<dbReference type="SUPFAM" id="SSF54631">
    <property type="entry name" value="CBS-domain pair"/>
    <property type="match status" value="1"/>
</dbReference>
<feature type="domain" description="CBS" evidence="3">
    <location>
        <begin position="9"/>
        <end position="65"/>
    </location>
</feature>
<evidence type="ECO:0000259" key="3">
    <source>
        <dbReference type="PROSITE" id="PS51371"/>
    </source>
</evidence>
<keyword evidence="5" id="KW-1185">Reference proteome</keyword>
<dbReference type="Proteomes" id="UP000669179">
    <property type="component" value="Unassembled WGS sequence"/>
</dbReference>
<dbReference type="InterPro" id="IPR017080">
    <property type="entry name" value="UCP036990_CBS_BON"/>
</dbReference>
<keyword evidence="1 2" id="KW-0129">CBS domain</keyword>
<dbReference type="RefSeq" id="WP_208253591.1">
    <property type="nucleotide sequence ID" value="NZ_JAGEOJ010000001.1"/>
</dbReference>
<dbReference type="Gene3D" id="3.10.580.10">
    <property type="entry name" value="CBS-domain"/>
    <property type="match status" value="1"/>
</dbReference>
<protein>
    <submittedName>
        <fullName evidence="4">CBS domain-containing protein</fullName>
    </submittedName>
</protein>
<reference evidence="4" key="1">
    <citation type="submission" date="2021-03" db="EMBL/GenBank/DDBJ databases">
        <authorList>
            <person name="Kanchanasin P."/>
            <person name="Saeng-In P."/>
            <person name="Phongsopitanun W."/>
            <person name="Yuki M."/>
            <person name="Kudo T."/>
            <person name="Ohkuma M."/>
            <person name="Tanasupawat S."/>
        </authorList>
    </citation>
    <scope>NUCLEOTIDE SEQUENCE</scope>
    <source>
        <strain evidence="4">GKU 128</strain>
    </source>
</reference>
<dbReference type="AlphaFoldDB" id="A0A939T4K4"/>
<proteinExistence type="predicted"/>
<dbReference type="InterPro" id="IPR051257">
    <property type="entry name" value="Diverse_CBS-Domain"/>
</dbReference>
<dbReference type="EMBL" id="JAGEOJ010000001">
    <property type="protein sequence ID" value="MBO2446017.1"/>
    <property type="molecule type" value="Genomic_DNA"/>
</dbReference>
<evidence type="ECO:0000256" key="1">
    <source>
        <dbReference type="ARBA" id="ARBA00023122"/>
    </source>
</evidence>
<dbReference type="PANTHER" id="PTHR43080">
    <property type="entry name" value="CBS DOMAIN-CONTAINING PROTEIN CBSX3, MITOCHONDRIAL"/>
    <property type="match status" value="1"/>
</dbReference>
<feature type="domain" description="CBS" evidence="3">
    <location>
        <begin position="92"/>
        <end position="148"/>
    </location>
</feature>
<name>A0A939T4K4_9ACTN</name>
<dbReference type="CDD" id="cd04586">
    <property type="entry name" value="CBS_pair_BON_assoc"/>
    <property type="match status" value="1"/>
</dbReference>
<dbReference type="PROSITE" id="PS51371">
    <property type="entry name" value="CBS"/>
    <property type="match status" value="2"/>
</dbReference>
<evidence type="ECO:0000313" key="4">
    <source>
        <dbReference type="EMBL" id="MBO2446017.1"/>
    </source>
</evidence>
<comment type="caution">
    <text evidence="4">The sequence shown here is derived from an EMBL/GenBank/DDBJ whole genome shotgun (WGS) entry which is preliminary data.</text>
</comment>
<dbReference type="PIRSF" id="PIRSF036990">
    <property type="entry name" value="UCP036990_CBS_BON"/>
    <property type="match status" value="1"/>
</dbReference>
<dbReference type="PANTHER" id="PTHR43080:SF29">
    <property type="entry name" value="OS02G0818000 PROTEIN"/>
    <property type="match status" value="1"/>
</dbReference>
<dbReference type="Pfam" id="PF00571">
    <property type="entry name" value="CBS"/>
    <property type="match status" value="2"/>
</dbReference>
<accession>A0A939T4K4</accession>
<organism evidence="4 5">
    <name type="scientific">Actinomadura barringtoniae</name>
    <dbReference type="NCBI Taxonomy" id="1427535"/>
    <lineage>
        <taxon>Bacteria</taxon>
        <taxon>Bacillati</taxon>
        <taxon>Actinomycetota</taxon>
        <taxon>Actinomycetes</taxon>
        <taxon>Streptosporangiales</taxon>
        <taxon>Thermomonosporaceae</taxon>
        <taxon>Actinomadura</taxon>
    </lineage>
</organism>
<dbReference type="SMART" id="SM00116">
    <property type="entry name" value="CBS"/>
    <property type="match status" value="2"/>
</dbReference>
<dbReference type="InterPro" id="IPR046342">
    <property type="entry name" value="CBS_dom_sf"/>
</dbReference>
<sequence length="222" mass="24545">MDTKVEAVMTTDVAIVPEHMPFRQIVNVLRRHAVNAAPVVREDGTVSGVVSTTDLLLKEADPTAAGDPHPFAGPRRRSEVRKSAGTEAADLMTAPAVTVAPDATVEEAARIMRRKHISRLPVVDAKGRLVGIVSRTDVLRVYDRPDEEIREDVLKEVQSQFALDRYAVRVDNGRVSIEGAVDRRSVIPALLYRIRRVEGVVSAEAQMTWEVDDTYGEHYPTL</sequence>
<evidence type="ECO:0000256" key="2">
    <source>
        <dbReference type="PROSITE-ProRule" id="PRU00703"/>
    </source>
</evidence>
<evidence type="ECO:0000313" key="5">
    <source>
        <dbReference type="Proteomes" id="UP000669179"/>
    </source>
</evidence>